<evidence type="ECO:0000259" key="6">
    <source>
        <dbReference type="Pfam" id="PF00890"/>
    </source>
</evidence>
<dbReference type="PANTHER" id="PTHR11632">
    <property type="entry name" value="SUCCINATE DEHYDROGENASE 2 FLAVOPROTEIN SUBUNIT"/>
    <property type="match status" value="1"/>
</dbReference>
<dbReference type="GO" id="GO:0006121">
    <property type="term" value="P:mitochondrial electron transport, succinate to ubiquinone"/>
    <property type="evidence" value="ECO:0007669"/>
    <property type="project" value="TreeGrafter"/>
</dbReference>
<dbReference type="GO" id="GO:0008177">
    <property type="term" value="F:succinate dehydrogenase (quinone) activity"/>
    <property type="evidence" value="ECO:0007669"/>
    <property type="project" value="TreeGrafter"/>
</dbReference>
<evidence type="ECO:0000313" key="8">
    <source>
        <dbReference type="EMBL" id="KAH0556579.1"/>
    </source>
</evidence>
<dbReference type="EMBL" id="JAHXZJ010000752">
    <property type="protein sequence ID" value="KAH0556579.1"/>
    <property type="molecule type" value="Genomic_DNA"/>
</dbReference>
<dbReference type="Gene3D" id="3.50.50.60">
    <property type="entry name" value="FAD/NAD(P)-binding domain"/>
    <property type="match status" value="1"/>
</dbReference>
<dbReference type="InterPro" id="IPR015939">
    <property type="entry name" value="Fum_Rdtase/Succ_DH_flav-like_C"/>
</dbReference>
<keyword evidence="9" id="KW-1185">Reference proteome</keyword>
<evidence type="ECO:0000259" key="7">
    <source>
        <dbReference type="Pfam" id="PF02910"/>
    </source>
</evidence>
<dbReference type="GO" id="GO:0005743">
    <property type="term" value="C:mitochondrial inner membrane"/>
    <property type="evidence" value="ECO:0007669"/>
    <property type="project" value="UniProtKB-SubCell"/>
</dbReference>
<evidence type="ECO:0000256" key="1">
    <source>
        <dbReference type="ARBA" id="ARBA00004443"/>
    </source>
</evidence>
<dbReference type="FunFam" id="3.50.50.60:FF:001062">
    <property type="entry name" value="Succinate dehydrogenase complex, subunit A, flavoprotein (Fp)"/>
    <property type="match status" value="1"/>
</dbReference>
<dbReference type="InterPro" id="IPR036188">
    <property type="entry name" value="FAD/NAD-bd_sf"/>
</dbReference>
<feature type="domain" description="Fumarate reductase/succinate dehydrogenase flavoprotein-like C-terminal" evidence="7">
    <location>
        <begin position="78"/>
        <end position="192"/>
    </location>
</feature>
<sequence>MGGIPTNWRGQVLTRDNEEDKLVQGLWAVGEAACTSVHGANRLGANSLLEIIVFGRAVAENIGAVLNFGQKHPDINLVVKKLQDFIIQELPNIKMPDSSLIWNTELLEALELQNMMLFNMHTVYAAENRKESRGAHARDDFPERIDEYDYKLPLEGQKRRSLTEHWRKHSLTWVLPNGSICISYRAVIDTTLDQSEARHVPQLYEFINFIQSCIKYVWQMSQCVHT</sequence>
<dbReference type="PANTHER" id="PTHR11632:SF51">
    <property type="entry name" value="SUCCINATE DEHYDROGENASE [UBIQUINONE] FLAVOPROTEIN SUBUNIT, MITOCHONDRIAL"/>
    <property type="match status" value="1"/>
</dbReference>
<dbReference type="InterPro" id="IPR030664">
    <property type="entry name" value="SdhA/FrdA/AprA"/>
</dbReference>
<organism evidence="8 9">
    <name type="scientific">Cotesia glomerata</name>
    <name type="common">Lepidopteran parasitic wasp</name>
    <name type="synonym">Apanteles glomeratus</name>
    <dbReference type="NCBI Taxonomy" id="32391"/>
    <lineage>
        <taxon>Eukaryota</taxon>
        <taxon>Metazoa</taxon>
        <taxon>Ecdysozoa</taxon>
        <taxon>Arthropoda</taxon>
        <taxon>Hexapoda</taxon>
        <taxon>Insecta</taxon>
        <taxon>Pterygota</taxon>
        <taxon>Neoptera</taxon>
        <taxon>Endopterygota</taxon>
        <taxon>Hymenoptera</taxon>
        <taxon>Apocrita</taxon>
        <taxon>Ichneumonoidea</taxon>
        <taxon>Braconidae</taxon>
        <taxon>Microgastrinae</taxon>
        <taxon>Cotesia</taxon>
    </lineage>
</organism>
<dbReference type="Proteomes" id="UP000826195">
    <property type="component" value="Unassembled WGS sequence"/>
</dbReference>
<keyword evidence="3" id="KW-0472">Membrane</keyword>
<evidence type="ECO:0000313" key="9">
    <source>
        <dbReference type="Proteomes" id="UP000826195"/>
    </source>
</evidence>
<dbReference type="Gene3D" id="4.10.80.40">
    <property type="entry name" value="succinate dehydrogenase protein domain"/>
    <property type="match status" value="1"/>
</dbReference>
<dbReference type="InterPro" id="IPR003953">
    <property type="entry name" value="FAD-dep_OxRdtase_2_FAD-bd"/>
</dbReference>
<keyword evidence="3" id="KW-0999">Mitochondrion inner membrane</keyword>
<keyword evidence="5" id="KW-0496">Mitochondrion</keyword>
<proteinExistence type="predicted"/>
<name>A0AAV7ITS4_COTGL</name>
<dbReference type="SUPFAM" id="SSF46977">
    <property type="entry name" value="Succinate dehydrogenase/fumarate reductase flavoprotein C-terminal domain"/>
    <property type="match status" value="1"/>
</dbReference>
<dbReference type="GO" id="GO:0009055">
    <property type="term" value="F:electron transfer activity"/>
    <property type="evidence" value="ECO:0007669"/>
    <property type="project" value="TreeGrafter"/>
</dbReference>
<dbReference type="GO" id="GO:0050660">
    <property type="term" value="F:flavin adenine dinucleotide binding"/>
    <property type="evidence" value="ECO:0007669"/>
    <property type="project" value="TreeGrafter"/>
</dbReference>
<reference evidence="8 9" key="1">
    <citation type="journal article" date="2021" name="J. Hered.">
        <title>A chromosome-level genome assembly of the parasitoid wasp, Cotesia glomerata (Hymenoptera: Braconidae).</title>
        <authorList>
            <person name="Pinto B.J."/>
            <person name="Weis J.J."/>
            <person name="Gamble T."/>
            <person name="Ode P.J."/>
            <person name="Paul R."/>
            <person name="Zaspel J.M."/>
        </authorList>
    </citation>
    <scope>NUCLEOTIDE SEQUENCE [LARGE SCALE GENOMIC DNA]</scope>
    <source>
        <strain evidence="8">CgM1</strain>
    </source>
</reference>
<comment type="subcellular location">
    <subcellularLocation>
        <location evidence="1">Mitochondrion inner membrane</location>
        <topology evidence="1">Peripheral membrane protein</topology>
        <orientation evidence="1">Matrix side</orientation>
    </subcellularLocation>
</comment>
<keyword evidence="4" id="KW-0560">Oxidoreductase</keyword>
<dbReference type="Gene3D" id="1.20.58.100">
    <property type="entry name" value="Fumarate reductase/succinate dehydrogenase flavoprotein-like, C-terminal domain"/>
    <property type="match status" value="1"/>
</dbReference>
<keyword evidence="2" id="KW-0285">Flavoprotein</keyword>
<comment type="caution">
    <text evidence="8">The sequence shown here is derived from an EMBL/GenBank/DDBJ whole genome shotgun (WGS) entry which is preliminary data.</text>
</comment>
<gene>
    <name evidence="8" type="ORF">KQX54_000601</name>
</gene>
<dbReference type="InterPro" id="IPR037099">
    <property type="entry name" value="Fum_R/Succ_DH_flav-like_C_sf"/>
</dbReference>
<dbReference type="Pfam" id="PF00890">
    <property type="entry name" value="FAD_binding_2"/>
    <property type="match status" value="1"/>
</dbReference>
<evidence type="ECO:0000256" key="4">
    <source>
        <dbReference type="ARBA" id="ARBA00023002"/>
    </source>
</evidence>
<protein>
    <submittedName>
        <fullName evidence="8">Uncharacterized protein</fullName>
    </submittedName>
</protein>
<evidence type="ECO:0000256" key="3">
    <source>
        <dbReference type="ARBA" id="ARBA00022792"/>
    </source>
</evidence>
<dbReference type="SUPFAM" id="SSF51905">
    <property type="entry name" value="FAD/NAD(P)-binding domain"/>
    <property type="match status" value="1"/>
</dbReference>
<dbReference type="AlphaFoldDB" id="A0AAV7ITS4"/>
<accession>A0AAV7ITS4</accession>
<evidence type="ECO:0000256" key="5">
    <source>
        <dbReference type="ARBA" id="ARBA00023128"/>
    </source>
</evidence>
<feature type="domain" description="FAD-dependent oxidoreductase 2 FAD-binding" evidence="6">
    <location>
        <begin position="1"/>
        <end position="48"/>
    </location>
</feature>
<dbReference type="Pfam" id="PF02910">
    <property type="entry name" value="Succ_DH_flav_C"/>
    <property type="match status" value="1"/>
</dbReference>
<evidence type="ECO:0000256" key="2">
    <source>
        <dbReference type="ARBA" id="ARBA00022630"/>
    </source>
</evidence>